<evidence type="ECO:0000313" key="3">
    <source>
        <dbReference type="EMBL" id="PWK40799.1"/>
    </source>
</evidence>
<evidence type="ECO:0000313" key="4">
    <source>
        <dbReference type="Proteomes" id="UP000245697"/>
    </source>
</evidence>
<gene>
    <name evidence="3" type="ORF">BC793_11828</name>
</gene>
<dbReference type="GO" id="GO:0004622">
    <property type="term" value="F:phosphatidylcholine lysophospholipase activity"/>
    <property type="evidence" value="ECO:0007669"/>
    <property type="project" value="TreeGrafter"/>
</dbReference>
<accession>A0A316F8L1</accession>
<feature type="signal peptide" evidence="1">
    <location>
        <begin position="1"/>
        <end position="28"/>
    </location>
</feature>
<feature type="domain" description="SGNH hydrolase-type esterase" evidence="2">
    <location>
        <begin position="51"/>
        <end position="224"/>
    </location>
</feature>
<dbReference type="Proteomes" id="UP000245697">
    <property type="component" value="Unassembled WGS sequence"/>
</dbReference>
<dbReference type="AlphaFoldDB" id="A0A316F8L1"/>
<dbReference type="PANTHER" id="PTHR30383">
    <property type="entry name" value="THIOESTERASE 1/PROTEASE 1/LYSOPHOSPHOLIPASE L1"/>
    <property type="match status" value="1"/>
</dbReference>
<dbReference type="InterPro" id="IPR036514">
    <property type="entry name" value="SGNH_hydro_sf"/>
</dbReference>
<feature type="chain" id="PRO_5016240700" evidence="1">
    <location>
        <begin position="29"/>
        <end position="374"/>
    </location>
</feature>
<comment type="caution">
    <text evidence="3">The sequence shown here is derived from an EMBL/GenBank/DDBJ whole genome shotgun (WGS) entry which is preliminary data.</text>
</comment>
<protein>
    <submittedName>
        <fullName evidence="3">Lysophospholipase L1-like esterase</fullName>
    </submittedName>
</protein>
<dbReference type="InterPro" id="IPR051532">
    <property type="entry name" value="Ester_Hydrolysis_Enzymes"/>
</dbReference>
<keyword evidence="4" id="KW-1185">Reference proteome</keyword>
<dbReference type="PANTHER" id="PTHR30383:SF5">
    <property type="entry name" value="SGNH HYDROLASE-TYPE ESTERASE DOMAIN-CONTAINING PROTEIN"/>
    <property type="match status" value="1"/>
</dbReference>
<evidence type="ECO:0000259" key="2">
    <source>
        <dbReference type="Pfam" id="PF13472"/>
    </source>
</evidence>
<proteinExistence type="predicted"/>
<keyword evidence="1" id="KW-0732">Signal</keyword>
<name>A0A316F8L1_9ACTN</name>
<dbReference type="SUPFAM" id="SSF52266">
    <property type="entry name" value="SGNH hydrolase"/>
    <property type="match status" value="1"/>
</dbReference>
<dbReference type="CDD" id="cd01833">
    <property type="entry name" value="XynB_like"/>
    <property type="match status" value="1"/>
</dbReference>
<sequence>MLKRTVTGVSAFGAVLLLFMSAVTAAHAFMPRAVTADASAAAPIWLRVMPLGDSITDGGSVSSRAGYRLPLWNLAAAESGYGLDFVGTSSSGSVADADHEGHSGWMIDDIRKRIAGWAAAAGPDVVLLHIGINDLDRGDPTGAPDRLAMLVNEIYAVRPSAVIILAGLIPSTGELGDRVKAFNARARLLPGVAQSTGHRLRYVDMPLLPTEMVDKLHPNDAGYRHMATVYAAAIADTVADGDVRPRPDSLVEEYAYPDRAEILTSRKVKLNSGDGGILLVECGAPADGSGLLEVTTVRNAEPLCFGIRAAGVLDLVVPDLHTLRISGRPGDQGPPVIARSWTGDGVRSDVTIPPDGVTVTIPRNATLARLTVDG</sequence>
<reference evidence="3 4" key="1">
    <citation type="submission" date="2018-05" db="EMBL/GenBank/DDBJ databases">
        <title>Genomic Encyclopedia of Archaeal and Bacterial Type Strains, Phase II (KMG-II): from individual species to whole genera.</title>
        <authorList>
            <person name="Goeker M."/>
        </authorList>
    </citation>
    <scope>NUCLEOTIDE SEQUENCE [LARGE SCALE GENOMIC DNA]</scope>
    <source>
        <strain evidence="3 4">DSM 45184</strain>
    </source>
</reference>
<dbReference type="EMBL" id="QGGR01000018">
    <property type="protein sequence ID" value="PWK40799.1"/>
    <property type="molecule type" value="Genomic_DNA"/>
</dbReference>
<dbReference type="Pfam" id="PF13472">
    <property type="entry name" value="Lipase_GDSL_2"/>
    <property type="match status" value="1"/>
</dbReference>
<dbReference type="Gene3D" id="3.40.50.1110">
    <property type="entry name" value="SGNH hydrolase"/>
    <property type="match status" value="1"/>
</dbReference>
<organism evidence="3 4">
    <name type="scientific">Actinoplanes xinjiangensis</name>
    <dbReference type="NCBI Taxonomy" id="512350"/>
    <lineage>
        <taxon>Bacteria</taxon>
        <taxon>Bacillati</taxon>
        <taxon>Actinomycetota</taxon>
        <taxon>Actinomycetes</taxon>
        <taxon>Micromonosporales</taxon>
        <taxon>Micromonosporaceae</taxon>
        <taxon>Actinoplanes</taxon>
    </lineage>
</organism>
<evidence type="ECO:0000256" key="1">
    <source>
        <dbReference type="SAM" id="SignalP"/>
    </source>
</evidence>
<dbReference type="InterPro" id="IPR013830">
    <property type="entry name" value="SGNH_hydro"/>
</dbReference>